<comment type="pathway">
    <text evidence="2">Bacterial outer membrane biogenesis; LPS O-antigen biosynthesis.</text>
</comment>
<proteinExistence type="inferred from homology"/>
<dbReference type="FunFam" id="3.40.640.10:FF:000090">
    <property type="entry name" value="Pyridoxal phosphate-dependent aminotransferase"/>
    <property type="match status" value="1"/>
</dbReference>
<evidence type="ECO:0000256" key="1">
    <source>
        <dbReference type="ARBA" id="ARBA00001933"/>
    </source>
</evidence>
<evidence type="ECO:0000256" key="4">
    <source>
        <dbReference type="ARBA" id="ARBA00022679"/>
    </source>
</evidence>
<comment type="catalytic activity">
    <reaction evidence="7">
        <text>GDP-alpha-D-perosamine + 2-oxoglutarate = GDP-4-dehydro-alpha-D-rhamnose + L-glutamate</text>
        <dbReference type="Rhea" id="RHEA:36779"/>
        <dbReference type="ChEBI" id="CHEBI:16810"/>
        <dbReference type="ChEBI" id="CHEBI:29985"/>
        <dbReference type="ChEBI" id="CHEBI:57964"/>
        <dbReference type="ChEBI" id="CHEBI:73996"/>
        <dbReference type="EC" id="2.6.1.102"/>
    </reaction>
</comment>
<dbReference type="PANTHER" id="PTHR30244">
    <property type="entry name" value="TRANSAMINASE"/>
    <property type="match status" value="1"/>
</dbReference>
<sequence>MADYSKTINFIKELYGNQEFTPLAVPKFIGNEKKYLEECIDTTFVSSVGKFVDRLEEDMVRYTGCKRAVVCVSGTNALHMSLMLSGVECDDEVLTQALTFIATCNALSYIGAHPVFIDVDKSTMGLSPDAIKEWLVKNAEIRNGQCYDKNTGRRVKACVPMHTFGHPIRIEELAAVCEEYHIELVEDAAESIGSLYKGKHTGTFGKVGVISFNGNKTITTGGGGMMLFNDEELGAYAKHITTQAKIPHRWEFRHDHIGYNYRMPNINAALGCAQLENLDAYIADKRAVAAAYADFFKNVDDIEFFTEPENCFSNYWLNVVILKDKDAQIDFLQQTNDNKVMTRPIWELMNRLLMFEKCENDGLKNTIWFADRVVNIPSSVRL</sequence>
<dbReference type="PIRSF" id="PIRSF000390">
    <property type="entry name" value="PLP_StrS"/>
    <property type="match status" value="1"/>
</dbReference>
<dbReference type="InterPro" id="IPR026385">
    <property type="entry name" value="LegC-like"/>
</dbReference>
<dbReference type="EMBL" id="JAQNQY010000033">
    <property type="protein sequence ID" value="MDC1754558.1"/>
    <property type="molecule type" value="Genomic_DNA"/>
</dbReference>
<evidence type="ECO:0000256" key="9">
    <source>
        <dbReference type="ARBA" id="ARBA00074221"/>
    </source>
</evidence>
<organism evidence="13 16">
    <name type="scientific">Bacteroides uniformis</name>
    <dbReference type="NCBI Taxonomy" id="820"/>
    <lineage>
        <taxon>Bacteria</taxon>
        <taxon>Pseudomonadati</taxon>
        <taxon>Bacteroidota</taxon>
        <taxon>Bacteroidia</taxon>
        <taxon>Bacteroidales</taxon>
        <taxon>Bacteroidaceae</taxon>
        <taxon>Bacteroides</taxon>
    </lineage>
</organism>
<dbReference type="GO" id="GO:0102933">
    <property type="term" value="F:GDP-4-dehydro-6-deoxy-D-mannose-4-aminotransferase activity"/>
    <property type="evidence" value="ECO:0007669"/>
    <property type="project" value="UniProtKB-EC"/>
</dbReference>
<dbReference type="RefSeq" id="WP_022401228.1">
    <property type="nucleotide sequence ID" value="NZ_CAKOCG010000011.1"/>
</dbReference>
<dbReference type="GO" id="GO:0000271">
    <property type="term" value="P:polysaccharide biosynthetic process"/>
    <property type="evidence" value="ECO:0007669"/>
    <property type="project" value="TreeGrafter"/>
</dbReference>
<comment type="similarity">
    <text evidence="6 12">Belongs to the DegT/DnrJ/EryC1 family.</text>
</comment>
<evidence type="ECO:0000313" key="13">
    <source>
        <dbReference type="EMBL" id="CUP28693.1"/>
    </source>
</evidence>
<name>A0A174LX75_BACUN</name>
<dbReference type="Gene3D" id="3.40.640.10">
    <property type="entry name" value="Type I PLP-dependent aspartate aminotransferase-like (Major domain)"/>
    <property type="match status" value="1"/>
</dbReference>
<dbReference type="AlphaFoldDB" id="A0A174LX75"/>
<comment type="cofactor">
    <cofactor evidence="1">
        <name>pyridoxal 5'-phosphate</name>
        <dbReference type="ChEBI" id="CHEBI:597326"/>
    </cofactor>
</comment>
<dbReference type="SUPFAM" id="SSF53383">
    <property type="entry name" value="PLP-dependent transferases"/>
    <property type="match status" value="1"/>
</dbReference>
<keyword evidence="4 13" id="KW-0808">Transferase</keyword>
<dbReference type="PANTHER" id="PTHR30244:SF30">
    <property type="entry name" value="BLR5990 PROTEIN"/>
    <property type="match status" value="1"/>
</dbReference>
<feature type="modified residue" description="N6-(pyridoxal phosphate)lysine" evidence="11">
    <location>
        <position position="216"/>
    </location>
</feature>
<dbReference type="EMBL" id="WCTY01000009">
    <property type="protein sequence ID" value="KAB4185557.1"/>
    <property type="molecule type" value="Genomic_DNA"/>
</dbReference>
<dbReference type="NCBIfam" id="TIGR04181">
    <property type="entry name" value="NHT_00031"/>
    <property type="match status" value="1"/>
</dbReference>
<dbReference type="Gene3D" id="3.90.1150.10">
    <property type="entry name" value="Aspartate Aminotransferase, domain 1"/>
    <property type="match status" value="1"/>
</dbReference>
<dbReference type="InterPro" id="IPR015424">
    <property type="entry name" value="PyrdxlP-dep_Trfase"/>
</dbReference>
<evidence type="ECO:0000313" key="17">
    <source>
        <dbReference type="Proteomes" id="UP000487221"/>
    </source>
</evidence>
<dbReference type="InterPro" id="IPR015422">
    <property type="entry name" value="PyrdxlP-dep_Trfase_small"/>
</dbReference>
<evidence type="ECO:0000256" key="5">
    <source>
        <dbReference type="ARBA" id="ARBA00022898"/>
    </source>
</evidence>
<dbReference type="InterPro" id="IPR000653">
    <property type="entry name" value="DegT/StrS_aminotransferase"/>
</dbReference>
<dbReference type="CDD" id="cd00616">
    <property type="entry name" value="AHBA_syn"/>
    <property type="match status" value="1"/>
</dbReference>
<evidence type="ECO:0000256" key="10">
    <source>
        <dbReference type="PIRSR" id="PIRSR000390-1"/>
    </source>
</evidence>
<evidence type="ECO:0000313" key="15">
    <source>
        <dbReference type="EMBL" id="MDC1754558.1"/>
    </source>
</evidence>
<reference evidence="14 17" key="2">
    <citation type="journal article" date="2019" name="Nat. Med.">
        <title>A library of human gut bacterial isolates paired with longitudinal multiomics data enables mechanistic microbiome research.</title>
        <authorList>
            <person name="Poyet M."/>
            <person name="Groussin M."/>
            <person name="Gibbons S.M."/>
            <person name="Avila-Pacheco J."/>
            <person name="Jiang X."/>
            <person name="Kearney S.M."/>
            <person name="Perrotta A.R."/>
            <person name="Berdy B."/>
            <person name="Zhao S."/>
            <person name="Lieberman T.D."/>
            <person name="Swanson P.K."/>
            <person name="Smith M."/>
            <person name="Roesemann S."/>
            <person name="Alexander J.E."/>
            <person name="Rich S.A."/>
            <person name="Livny J."/>
            <person name="Vlamakis H."/>
            <person name="Clish C."/>
            <person name="Bullock K."/>
            <person name="Deik A."/>
            <person name="Scott J."/>
            <person name="Pierce K.A."/>
            <person name="Xavier R.J."/>
            <person name="Alm E.J."/>
        </authorList>
    </citation>
    <scope>NUCLEOTIDE SEQUENCE [LARGE SCALE GENOMIC DNA]</scope>
    <source>
        <strain evidence="14 17">BIOML-A19</strain>
    </source>
</reference>
<dbReference type="Proteomes" id="UP000095419">
    <property type="component" value="Unassembled WGS sequence"/>
</dbReference>
<evidence type="ECO:0000313" key="14">
    <source>
        <dbReference type="EMBL" id="KAB4185557.1"/>
    </source>
</evidence>
<evidence type="ECO:0000256" key="3">
    <source>
        <dbReference type="ARBA" id="ARBA00022576"/>
    </source>
</evidence>
<keyword evidence="3 13" id="KW-0032">Aminotransferase</keyword>
<accession>A0A174LX75</accession>
<evidence type="ECO:0000313" key="16">
    <source>
        <dbReference type="Proteomes" id="UP000095419"/>
    </source>
</evidence>
<evidence type="ECO:0000256" key="2">
    <source>
        <dbReference type="ARBA" id="ARBA00005125"/>
    </source>
</evidence>
<reference evidence="15" key="3">
    <citation type="submission" date="2022-10" db="EMBL/GenBank/DDBJ databases">
        <title>Human gut microbiome strain richness.</title>
        <authorList>
            <person name="Chen-Liaw A."/>
        </authorList>
    </citation>
    <scope>NUCLEOTIDE SEQUENCE</scope>
    <source>
        <strain evidence="15">A1_m1001262Bd0_191120</strain>
    </source>
</reference>
<dbReference type="InterPro" id="IPR015421">
    <property type="entry name" value="PyrdxlP-dep_Trfase_major"/>
</dbReference>
<evidence type="ECO:0000256" key="8">
    <source>
        <dbReference type="ARBA" id="ARBA00066317"/>
    </source>
</evidence>
<reference evidence="13 16" key="1">
    <citation type="submission" date="2015-09" db="EMBL/GenBank/DDBJ databases">
        <authorList>
            <consortium name="Pathogen Informatics"/>
        </authorList>
    </citation>
    <scope>NUCLEOTIDE SEQUENCE [LARGE SCALE GENOMIC DNA]</scope>
    <source>
        <strain evidence="13 16">2789STDY5608791</strain>
    </source>
</reference>
<dbReference type="Proteomes" id="UP001218502">
    <property type="component" value="Unassembled WGS sequence"/>
</dbReference>
<dbReference type="EMBL" id="CYZF01000010">
    <property type="protein sequence ID" value="CUP28693.1"/>
    <property type="molecule type" value="Genomic_DNA"/>
</dbReference>
<protein>
    <recommendedName>
        <fullName evidence="9">GDP-perosamine synthase</fullName>
        <ecNumber evidence="8">2.6.1.102</ecNumber>
    </recommendedName>
</protein>
<dbReference type="EC" id="2.6.1.102" evidence="8"/>
<feature type="active site" description="Proton acceptor" evidence="10">
    <location>
        <position position="216"/>
    </location>
</feature>
<dbReference type="Pfam" id="PF01041">
    <property type="entry name" value="DegT_DnrJ_EryC1"/>
    <property type="match status" value="1"/>
</dbReference>
<evidence type="ECO:0000256" key="11">
    <source>
        <dbReference type="PIRSR" id="PIRSR000390-2"/>
    </source>
</evidence>
<dbReference type="GO" id="GO:0030170">
    <property type="term" value="F:pyridoxal phosphate binding"/>
    <property type="evidence" value="ECO:0007669"/>
    <property type="project" value="TreeGrafter"/>
</dbReference>
<keyword evidence="5 11" id="KW-0663">Pyridoxal phosphate</keyword>
<evidence type="ECO:0000256" key="7">
    <source>
        <dbReference type="ARBA" id="ARBA00051587"/>
    </source>
</evidence>
<evidence type="ECO:0000256" key="12">
    <source>
        <dbReference type="RuleBase" id="RU004508"/>
    </source>
</evidence>
<dbReference type="Proteomes" id="UP000487221">
    <property type="component" value="Unassembled WGS sequence"/>
</dbReference>
<gene>
    <name evidence="13" type="primary">arnB_5</name>
    <name evidence="13" type="ORF">ERS417307_03427</name>
    <name evidence="14" type="ORF">GAQ44_05970</name>
    <name evidence="15" type="ORF">POY80_19165</name>
</gene>
<evidence type="ECO:0000256" key="6">
    <source>
        <dbReference type="ARBA" id="ARBA00037999"/>
    </source>
</evidence>